<dbReference type="InterPro" id="IPR014968">
    <property type="entry name" value="XisI"/>
</dbReference>
<name>A0A552LSD3_9CHRO</name>
<dbReference type="CDD" id="cd16382">
    <property type="entry name" value="XisI-like"/>
    <property type="match status" value="1"/>
</dbReference>
<dbReference type="AlphaFoldDB" id="A0A552LSD3"/>
<protein>
    <submittedName>
        <fullName evidence="1">XisI protein</fullName>
    </submittedName>
</protein>
<evidence type="ECO:0000313" key="2">
    <source>
        <dbReference type="Proteomes" id="UP000318616"/>
    </source>
</evidence>
<gene>
    <name evidence="1" type="ORF">EWV88_12205</name>
</gene>
<comment type="caution">
    <text evidence="1">The sequence shown here is derived from an EMBL/GenBank/DDBJ whole genome shotgun (WGS) entry which is preliminary data.</text>
</comment>
<evidence type="ECO:0000313" key="1">
    <source>
        <dbReference type="EMBL" id="TRV23123.1"/>
    </source>
</evidence>
<dbReference type="Gene3D" id="3.30.310.110">
    <property type="entry name" value="XisI-like"/>
    <property type="match status" value="1"/>
</dbReference>
<organism evidence="1 2">
    <name type="scientific">Microcystis wesenbergii Mw_MB_S_20031200_S109D</name>
    <dbReference type="NCBI Taxonomy" id="2486241"/>
    <lineage>
        <taxon>Bacteria</taxon>
        <taxon>Bacillati</taxon>
        <taxon>Cyanobacteriota</taxon>
        <taxon>Cyanophyceae</taxon>
        <taxon>Oscillatoriophycideae</taxon>
        <taxon>Chroococcales</taxon>
        <taxon>Microcystaceae</taxon>
        <taxon>Microcystis</taxon>
    </lineage>
</organism>
<dbReference type="Pfam" id="PF08869">
    <property type="entry name" value="XisI"/>
    <property type="match status" value="1"/>
</dbReference>
<dbReference type="Proteomes" id="UP000318616">
    <property type="component" value="Unassembled WGS sequence"/>
</dbReference>
<proteinExistence type="predicted"/>
<accession>A0A552LSD3</accession>
<reference evidence="1 2" key="1">
    <citation type="submission" date="2019-01" db="EMBL/GenBank/DDBJ databases">
        <title>Coherence of Microcystis species and biogeography revealed through population genomics.</title>
        <authorList>
            <person name="Perez-Carrascal O.M."/>
            <person name="Terrat Y."/>
            <person name="Giani A."/>
            <person name="Fortin N."/>
            <person name="Tromas N."/>
            <person name="Shapiro B.J."/>
        </authorList>
    </citation>
    <scope>NUCLEOTIDE SEQUENCE [LARGE SCALE GENOMIC DNA]</scope>
    <source>
        <strain evidence="1">Mw_MB_S_20031200_S109D</strain>
    </source>
</reference>
<dbReference type="SUPFAM" id="SSF143847">
    <property type="entry name" value="XisI-like"/>
    <property type="match status" value="1"/>
</dbReference>
<dbReference type="EMBL" id="SFAP01000149">
    <property type="protein sequence ID" value="TRV23123.1"/>
    <property type="molecule type" value="Genomic_DNA"/>
</dbReference>
<sequence>MDKLNYYQNIIKKILTEYADISSQVPDQDIEEILIFDDDSSQYLWFNIGWKNGKRIKAISVYLRLKNDKIYIEEDWTEAGIATELMRLGIPSSEIFLAFQPAFLTKSAITNPRSLTESQF</sequence>
<dbReference type="InterPro" id="IPR035943">
    <property type="entry name" value="XisI-like_sf"/>
</dbReference>